<evidence type="ECO:0000313" key="2">
    <source>
        <dbReference type="Proteomes" id="UP000268014"/>
    </source>
</evidence>
<evidence type="ECO:0000313" key="1">
    <source>
        <dbReference type="EMBL" id="VDO12024.1"/>
    </source>
</evidence>
<organism evidence="3">
    <name type="scientific">Haemonchus placei</name>
    <name type="common">Barber's pole worm</name>
    <dbReference type="NCBI Taxonomy" id="6290"/>
    <lineage>
        <taxon>Eukaryota</taxon>
        <taxon>Metazoa</taxon>
        <taxon>Ecdysozoa</taxon>
        <taxon>Nematoda</taxon>
        <taxon>Chromadorea</taxon>
        <taxon>Rhabditida</taxon>
        <taxon>Rhabditina</taxon>
        <taxon>Rhabditomorpha</taxon>
        <taxon>Strongyloidea</taxon>
        <taxon>Trichostrongylidae</taxon>
        <taxon>Haemonchus</taxon>
    </lineage>
</organism>
<evidence type="ECO:0000313" key="3">
    <source>
        <dbReference type="WBParaSite" id="HPLM_0000192601-mRNA-1"/>
    </source>
</evidence>
<sequence length="285" mass="32516">MLTAARHHLPVIQHPYSAPVREVISQTPLCDDTHDVVTVTVLNSREIPEDVLRQDYANVEYQKLEGVSFLNIPHKYQVMKHSVQVESYLDEFARQCLRRGLADALRELRIGIEEDIDRAASSSRIRCQGPVRRTVLQSSGVAPQPKPIVTYKSVSRWLFRGCPEYFIVCIHPLQRKQVNTNKKKGKVSRDDEPLNVNEAWDIPRDSPIICFVCGRRQPLDEDVSSVHPMMLVHQLASAELAELTEYNRVNPAVGRAAQSKRMACCNACYRSLYCLRHNVMPGEWT</sequence>
<reference evidence="3" key="1">
    <citation type="submission" date="2017-02" db="UniProtKB">
        <authorList>
            <consortium name="WormBaseParasite"/>
        </authorList>
    </citation>
    <scope>IDENTIFICATION</scope>
</reference>
<gene>
    <name evidence="1" type="ORF">HPLM_LOCUS1924</name>
</gene>
<proteinExistence type="predicted"/>
<dbReference type="EMBL" id="UZAF01003084">
    <property type="protein sequence ID" value="VDO12024.1"/>
    <property type="molecule type" value="Genomic_DNA"/>
</dbReference>
<dbReference type="Proteomes" id="UP000268014">
    <property type="component" value="Unassembled WGS sequence"/>
</dbReference>
<protein>
    <submittedName>
        <fullName evidence="3">Protein cereblon</fullName>
    </submittedName>
</protein>
<name>A0A0N4VXA6_HAEPC</name>
<keyword evidence="2" id="KW-1185">Reference proteome</keyword>
<dbReference type="AlphaFoldDB" id="A0A0N4VXA6"/>
<reference evidence="1 2" key="2">
    <citation type="submission" date="2018-11" db="EMBL/GenBank/DDBJ databases">
        <authorList>
            <consortium name="Pathogen Informatics"/>
        </authorList>
    </citation>
    <scope>NUCLEOTIDE SEQUENCE [LARGE SCALE GENOMIC DNA]</scope>
    <source>
        <strain evidence="1 2">MHpl1</strain>
    </source>
</reference>
<accession>A0A0N4VXA6</accession>
<dbReference type="WBParaSite" id="HPLM_0000192601-mRNA-1">
    <property type="protein sequence ID" value="HPLM_0000192601-mRNA-1"/>
    <property type="gene ID" value="HPLM_0000192601"/>
</dbReference>